<feature type="compositionally biased region" description="Polar residues" evidence="1">
    <location>
        <begin position="393"/>
        <end position="409"/>
    </location>
</feature>
<accession>A0A0F7SIQ7</accession>
<feature type="compositionally biased region" description="Low complexity" evidence="1">
    <location>
        <begin position="1026"/>
        <end position="1050"/>
    </location>
</feature>
<feature type="compositionally biased region" description="Low complexity" evidence="1">
    <location>
        <begin position="132"/>
        <end position="144"/>
    </location>
</feature>
<feature type="compositionally biased region" description="Low complexity" evidence="1">
    <location>
        <begin position="379"/>
        <end position="392"/>
    </location>
</feature>
<dbReference type="SUPFAM" id="SSF50729">
    <property type="entry name" value="PH domain-like"/>
    <property type="match status" value="1"/>
</dbReference>
<feature type="compositionally biased region" description="Basic and acidic residues" evidence="1">
    <location>
        <begin position="75"/>
        <end position="99"/>
    </location>
</feature>
<dbReference type="Gene3D" id="1.10.1000.11">
    <property type="entry name" value="Arf Nucleotide-binding Site Opener,domain 2"/>
    <property type="match status" value="1"/>
</dbReference>
<reference evidence="3" key="1">
    <citation type="submission" date="2014-08" db="EMBL/GenBank/DDBJ databases">
        <authorList>
            <person name="Sharma Rahul"/>
            <person name="Thines Marco"/>
        </authorList>
    </citation>
    <scope>NUCLEOTIDE SEQUENCE</scope>
</reference>
<feature type="region of interest" description="Disordered" evidence="1">
    <location>
        <begin position="21"/>
        <end position="459"/>
    </location>
</feature>
<feature type="compositionally biased region" description="Low complexity" evidence="1">
    <location>
        <begin position="795"/>
        <end position="805"/>
    </location>
</feature>
<dbReference type="Pfam" id="PF01369">
    <property type="entry name" value="Sec7"/>
    <property type="match status" value="1"/>
</dbReference>
<feature type="compositionally biased region" description="Low complexity" evidence="1">
    <location>
        <begin position="826"/>
        <end position="849"/>
    </location>
</feature>
<feature type="compositionally biased region" description="Polar residues" evidence="1">
    <location>
        <begin position="1769"/>
        <end position="1783"/>
    </location>
</feature>
<feature type="region of interest" description="Disordered" evidence="1">
    <location>
        <begin position="492"/>
        <end position="532"/>
    </location>
</feature>
<feature type="compositionally biased region" description="Basic and acidic residues" evidence="1">
    <location>
        <begin position="998"/>
        <end position="1015"/>
    </location>
</feature>
<feature type="compositionally biased region" description="Basic and acidic residues" evidence="1">
    <location>
        <begin position="1200"/>
        <end position="1224"/>
    </location>
</feature>
<feature type="region of interest" description="Disordered" evidence="1">
    <location>
        <begin position="997"/>
        <end position="1143"/>
    </location>
</feature>
<feature type="compositionally biased region" description="Basic and acidic residues" evidence="1">
    <location>
        <begin position="152"/>
        <end position="163"/>
    </location>
</feature>
<feature type="compositionally biased region" description="Basic and acidic residues" evidence="1">
    <location>
        <begin position="346"/>
        <end position="375"/>
    </location>
</feature>
<feature type="compositionally biased region" description="Polar residues" evidence="1">
    <location>
        <begin position="1098"/>
        <end position="1107"/>
    </location>
</feature>
<feature type="domain" description="SEC7" evidence="2">
    <location>
        <begin position="1347"/>
        <end position="1539"/>
    </location>
</feature>
<sequence length="1866" mass="202839">MSTPPFETGFSLPPNDAATVRSSAVAKLRRAASIPRNKDGRRTEIPKVSFPPTESGEPLPPPPAVIVVEASPNIKTRESTEDLEQGHLSEESKRSKWADDQANFHSFELESSVGAEAELGKEILTEDQLNRSPPSTMSSLPTSSHNVQEETQVERQQVEDGYRPSRLPTLMQRSASSSSQNSSHYPQRFPALPSLSDIQSRHLLQRSNSASARQDALSRLTGVPPPPSTSPAPPVNSVEQSLHSFHLSGISQSEGDSMTNNIPSLTRPRLGRSFTIGGSHPGGERRSVVGRRMMARLGSRTDGGSTSSTSPSLLLVPETPRSRSPSPALLNLISDESASPDDPDNPDGKHDGDDRAEQVEEGVGDHMGETDREEILLPSISSARSAAFTRSFENPTNSSTFLERNSSRPFMSHGYSFSESLPSSRSGSPHPFPDYTRPSRLGSISVTQPSTLSNSGRLSNASSLTFDRQWAPSPDTGEPTDAFEFSDLLRSNSSRTARSVSPRLPIVSDGTDGRRERHLGVPSLPRSQEEGLEEVEVLTSSVRSVNSSCSQNNQFSAALRTTPSIITTTVNNSSDNDRYDSDFSNDGSSRDVSKVHSRSNASPSHYSTPTSEFSPSIPILPPGLTANLRGLGPDGVERGNLDRSRTGSGDSFPASVAPRDEHKARARSVISGSPADEDQYQDDREVSGQDEFLTPLESVESFSRPGSASIEIEQLSKMPSSALLGTRRDDSPVSSRGPDERSIESGTSAALDYAMSWASVGENASSSAETDKKHGHKKSLSFVEKLERIAKGTFRSRSSSSSQSSHYQPRSPALETRDPLSSAMNRSTSKSTLRSSGSSSGQRRTSSHQTLEDRTSGLTVERHSTSQPSGGLQPPSQSVNSSPTFGSRLPPPSPTEPKYSDAKLMPFPGIVQLEIERDRKRERSIGSVSPSIDRYVSSDAGTPASYVSPFEVTGDFESTLSPGISPVAYFDLSPRPPSPNSKKSWLSRKFSTGAFKGLSEDRRKVLNSPDDHTRVIDGGMLGRELSASPKASPHSFSSASRFSSPKESSSLFATTPHSPSPSSPQNSEPSRQSVRSSPPLTHVNTFPAGSTHLVDTISVKSATTSTLPKVKGILSSAGLTTVTEPSEEETPRPSTSSFDMSRKTYRAHSLQETVQPMTILNGQTGSSSEAQQETRTNGAPSLLDLYSKNSEGDYQSASLHQKEDQPTWEQTEEKTMDTHQESQREVTASSPSSFETRSAQPLTLSPQTAQILGRLDSVLALASTQQSTSSQLNDPPRKLLLHSPVLQVVNANAAKDRYLFLFTDVLVIAKPILSEGQMPSLDNKFIVKSIVELPKLKLSGLKDGDATSDSMKKQHPIVLNFIQIFSQDPHRAVEYLISQSNLSSASISGFLFKTTEIDRTKLGEFLSQEVNERLLEGFVARFSFAGVRIDEALRTFLLSIRLPTEANANERLLWTFAAQWHEVNSEVVPFSKQVSIQLVLAIMQLNDALNPSSSGFGTFAFANQAITVDDFIQAFRVHDSRRLVTNKYLESLYISIKKEKLSQALSSSESHLQRDIYLLPSQLPSKLTYMVPSELIYITMPEMDPNLVIRLHGTGLTFDPPVLTFTQNSRASFTVTGTSLGTKTMLISRTGDSSPLYNSLPTSKTFLVERAFQRAGHTFQLSFIREPTNQKRKYLISFESSSTQLQWAGSIQGQIRRSTAALEYNIENELLPVSVQKAARTVALQVLRDALVAPESDTSKGVSGLQKVPSFSQIYPLRAGRCEIELNEQLGSTKSTKAPSQNRAGGGKTDLPTVTELEERAATTFFTARTGHEIIRECQQNSLVPLMLSFLQAGLKPIDLPAASHAVSLGIDTLSAPPGHRGYGYF</sequence>
<evidence type="ECO:0000313" key="3">
    <source>
        <dbReference type="EMBL" id="CDZ98841.1"/>
    </source>
</evidence>
<feature type="compositionally biased region" description="Basic and acidic residues" evidence="1">
    <location>
        <begin position="850"/>
        <end position="864"/>
    </location>
</feature>
<dbReference type="GO" id="GO:0005085">
    <property type="term" value="F:guanyl-nucleotide exchange factor activity"/>
    <property type="evidence" value="ECO:0007669"/>
    <property type="project" value="InterPro"/>
</dbReference>
<feature type="compositionally biased region" description="Polar residues" evidence="1">
    <location>
        <begin position="1160"/>
        <end position="1179"/>
    </location>
</feature>
<dbReference type="EMBL" id="LN483345">
    <property type="protein sequence ID" value="CDZ98841.1"/>
    <property type="molecule type" value="Genomic_DNA"/>
</dbReference>
<feature type="compositionally biased region" description="Polar residues" evidence="1">
    <location>
        <begin position="865"/>
        <end position="885"/>
    </location>
</feature>
<feature type="compositionally biased region" description="Low complexity" evidence="1">
    <location>
        <begin position="297"/>
        <end position="315"/>
    </location>
</feature>
<feature type="compositionally biased region" description="Low complexity" evidence="1">
    <location>
        <begin position="416"/>
        <end position="429"/>
    </location>
</feature>
<feature type="compositionally biased region" description="Basic and acidic residues" evidence="1">
    <location>
        <begin position="726"/>
        <end position="743"/>
    </location>
</feature>
<protein>
    <submittedName>
        <fullName evidence="3">Pattern-formation protein/guanine nucleotide exchange factor</fullName>
    </submittedName>
</protein>
<evidence type="ECO:0000256" key="1">
    <source>
        <dbReference type="SAM" id="MobiDB-lite"/>
    </source>
</evidence>
<dbReference type="SMART" id="SM00222">
    <property type="entry name" value="Sec7"/>
    <property type="match status" value="1"/>
</dbReference>
<feature type="compositionally biased region" description="Low complexity" evidence="1">
    <location>
        <begin position="174"/>
        <end position="183"/>
    </location>
</feature>
<feature type="compositionally biased region" description="Basic and acidic residues" evidence="1">
    <location>
        <begin position="635"/>
        <end position="645"/>
    </location>
</feature>
<proteinExistence type="predicted"/>
<feature type="compositionally biased region" description="Low complexity" evidence="1">
    <location>
        <begin position="1063"/>
        <end position="1073"/>
    </location>
</feature>
<feature type="compositionally biased region" description="Polar residues" evidence="1">
    <location>
        <begin position="442"/>
        <end position="459"/>
    </location>
</feature>
<dbReference type="GO" id="GO:0032012">
    <property type="term" value="P:regulation of ARF protein signal transduction"/>
    <property type="evidence" value="ECO:0007669"/>
    <property type="project" value="InterPro"/>
</dbReference>
<feature type="compositionally biased region" description="Polar residues" evidence="1">
    <location>
        <begin position="239"/>
        <end position="264"/>
    </location>
</feature>
<feature type="region of interest" description="Disordered" evidence="1">
    <location>
        <begin position="760"/>
        <end position="940"/>
    </location>
</feature>
<feature type="compositionally biased region" description="Polar residues" evidence="1">
    <location>
        <begin position="1187"/>
        <end position="1199"/>
    </location>
</feature>
<dbReference type="SUPFAM" id="SSF48425">
    <property type="entry name" value="Sec7 domain"/>
    <property type="match status" value="1"/>
</dbReference>
<feature type="region of interest" description="Disordered" evidence="1">
    <location>
        <begin position="568"/>
        <end position="748"/>
    </location>
</feature>
<name>A0A0F7SIQ7_PHARH</name>
<feature type="compositionally biased region" description="Polar residues" evidence="1">
    <location>
        <begin position="1074"/>
        <end position="1088"/>
    </location>
</feature>
<dbReference type="Gene3D" id="1.10.220.20">
    <property type="match status" value="1"/>
</dbReference>
<dbReference type="InterPro" id="IPR035999">
    <property type="entry name" value="Sec7_dom_sf"/>
</dbReference>
<feature type="compositionally biased region" description="Basic and acidic residues" evidence="1">
    <location>
        <begin position="914"/>
        <end position="924"/>
    </location>
</feature>
<feature type="compositionally biased region" description="Pro residues" evidence="1">
    <location>
        <begin position="223"/>
        <end position="234"/>
    </location>
</feature>
<feature type="region of interest" description="Disordered" evidence="1">
    <location>
        <begin position="1768"/>
        <end position="1791"/>
    </location>
</feature>
<feature type="compositionally biased region" description="Basic and acidic residues" evidence="1">
    <location>
        <begin position="36"/>
        <end position="45"/>
    </location>
</feature>
<evidence type="ECO:0000259" key="2">
    <source>
        <dbReference type="PROSITE" id="PS50190"/>
    </source>
</evidence>
<feature type="compositionally biased region" description="Polar residues" evidence="1">
    <location>
        <begin position="1225"/>
        <end position="1242"/>
    </location>
</feature>
<dbReference type="PROSITE" id="PS50190">
    <property type="entry name" value="SEC7"/>
    <property type="match status" value="1"/>
</dbReference>
<dbReference type="PANTHER" id="PTHR10663">
    <property type="entry name" value="GUANYL-NUCLEOTIDE EXCHANGE FACTOR"/>
    <property type="match status" value="1"/>
</dbReference>
<feature type="region of interest" description="Disordered" evidence="1">
    <location>
        <begin position="1160"/>
        <end position="1242"/>
    </location>
</feature>
<dbReference type="InterPro" id="IPR023394">
    <property type="entry name" value="Sec7_C_sf"/>
</dbReference>
<organism evidence="3">
    <name type="scientific">Phaffia rhodozyma</name>
    <name type="common">Yeast</name>
    <name type="synonym">Xanthophyllomyces dendrorhous</name>
    <dbReference type="NCBI Taxonomy" id="264483"/>
    <lineage>
        <taxon>Eukaryota</taxon>
        <taxon>Fungi</taxon>
        <taxon>Dikarya</taxon>
        <taxon>Basidiomycota</taxon>
        <taxon>Agaricomycotina</taxon>
        <taxon>Tremellomycetes</taxon>
        <taxon>Cystofilobasidiales</taxon>
        <taxon>Mrakiaceae</taxon>
        <taxon>Phaffia</taxon>
    </lineage>
</organism>
<dbReference type="InterPro" id="IPR000904">
    <property type="entry name" value="Sec7_dom"/>
</dbReference>
<feature type="compositionally biased region" description="Polar residues" evidence="1">
    <location>
        <begin position="598"/>
        <end position="614"/>
    </location>
</feature>